<feature type="modified residue" description="4-aspartylphosphate" evidence="6">
    <location>
        <position position="51"/>
    </location>
</feature>
<evidence type="ECO:0000259" key="9">
    <source>
        <dbReference type="PROSITE" id="PS51755"/>
    </source>
</evidence>
<dbReference type="RefSeq" id="WP_289413180.1">
    <property type="nucleotide sequence ID" value="NZ_JAQIBD010000002.1"/>
</dbReference>
<keyword evidence="11" id="KW-1185">Reference proteome</keyword>
<dbReference type="EMBL" id="JAQIBD010000002">
    <property type="protein sequence ID" value="MDM5271586.1"/>
    <property type="molecule type" value="Genomic_DNA"/>
</dbReference>
<keyword evidence="3" id="KW-0805">Transcription regulation</keyword>
<dbReference type="SMART" id="SM00448">
    <property type="entry name" value="REC"/>
    <property type="match status" value="1"/>
</dbReference>
<evidence type="ECO:0000256" key="7">
    <source>
        <dbReference type="PROSITE-ProRule" id="PRU01091"/>
    </source>
</evidence>
<accession>A0ABT7QXN8</accession>
<evidence type="ECO:0000256" key="3">
    <source>
        <dbReference type="ARBA" id="ARBA00023015"/>
    </source>
</evidence>
<dbReference type="SUPFAM" id="SSF52172">
    <property type="entry name" value="CheY-like"/>
    <property type="match status" value="1"/>
</dbReference>
<dbReference type="CDD" id="cd00383">
    <property type="entry name" value="trans_reg_C"/>
    <property type="match status" value="1"/>
</dbReference>
<organism evidence="10 11">
    <name type="scientific">Sulfurovum zhangzhouensis</name>
    <dbReference type="NCBI Taxonomy" id="3019067"/>
    <lineage>
        <taxon>Bacteria</taxon>
        <taxon>Pseudomonadati</taxon>
        <taxon>Campylobacterota</taxon>
        <taxon>Epsilonproteobacteria</taxon>
        <taxon>Campylobacterales</taxon>
        <taxon>Sulfurovaceae</taxon>
        <taxon>Sulfurovum</taxon>
    </lineage>
</organism>
<dbReference type="Pfam" id="PF00486">
    <property type="entry name" value="Trans_reg_C"/>
    <property type="match status" value="1"/>
</dbReference>
<dbReference type="SMART" id="SM00862">
    <property type="entry name" value="Trans_reg_C"/>
    <property type="match status" value="1"/>
</dbReference>
<dbReference type="InterPro" id="IPR036388">
    <property type="entry name" value="WH-like_DNA-bd_sf"/>
</dbReference>
<evidence type="ECO:0000313" key="11">
    <source>
        <dbReference type="Proteomes" id="UP001169069"/>
    </source>
</evidence>
<dbReference type="PROSITE" id="PS51755">
    <property type="entry name" value="OMPR_PHOB"/>
    <property type="match status" value="1"/>
</dbReference>
<protein>
    <submittedName>
        <fullName evidence="10">Response regulator transcription factor</fullName>
    </submittedName>
</protein>
<comment type="caution">
    <text evidence="10">The sequence shown here is derived from an EMBL/GenBank/DDBJ whole genome shotgun (WGS) entry which is preliminary data.</text>
</comment>
<dbReference type="Pfam" id="PF00072">
    <property type="entry name" value="Response_reg"/>
    <property type="match status" value="1"/>
</dbReference>
<feature type="domain" description="Response regulatory" evidence="8">
    <location>
        <begin position="2"/>
        <end position="116"/>
    </location>
</feature>
<feature type="DNA-binding region" description="OmpR/PhoB-type" evidence="7">
    <location>
        <begin position="124"/>
        <end position="220"/>
    </location>
</feature>
<gene>
    <name evidence="10" type="ORF">PGH07_05315</name>
</gene>
<dbReference type="InterPro" id="IPR001867">
    <property type="entry name" value="OmpR/PhoB-type_DNA-bd"/>
</dbReference>
<dbReference type="PANTHER" id="PTHR48111">
    <property type="entry name" value="REGULATOR OF RPOS"/>
    <property type="match status" value="1"/>
</dbReference>
<dbReference type="InterPro" id="IPR001789">
    <property type="entry name" value="Sig_transdc_resp-reg_receiver"/>
</dbReference>
<sequence>MHLLVVEDEHTVADQLKQLLEQERYSCDVAYNYRDALELIDEKNYDLILLDWNLPDGDGLSLLKLMREENTNTPVLMLSAKSEIDDRVEILDAGGDDYLSKPYSNIELFARIRALLRRDTTQKNTLLQCKELTLDTRSHEVKVSGNPIHLSQTEYSLLELLMQNKNIVLTRYQLNEHICREYNSLKQSNLVDVHIKNLRKKIGIEDCIMTVRGVGYTIKDK</sequence>
<keyword evidence="5" id="KW-0804">Transcription</keyword>
<reference evidence="10" key="1">
    <citation type="submission" date="2023-01" db="EMBL/GenBank/DDBJ databases">
        <title>Sulfurovum sp. zt1-1 genome assembly.</title>
        <authorList>
            <person name="Wang J."/>
        </authorList>
    </citation>
    <scope>NUCLEOTIDE SEQUENCE</scope>
    <source>
        <strain evidence="10">Zt1-1</strain>
    </source>
</reference>
<dbReference type="InterPro" id="IPR039420">
    <property type="entry name" value="WalR-like"/>
</dbReference>
<dbReference type="InterPro" id="IPR011006">
    <property type="entry name" value="CheY-like_superfamily"/>
</dbReference>
<evidence type="ECO:0000256" key="1">
    <source>
        <dbReference type="ARBA" id="ARBA00022553"/>
    </source>
</evidence>
<evidence type="ECO:0000313" key="10">
    <source>
        <dbReference type="EMBL" id="MDM5271586.1"/>
    </source>
</evidence>
<dbReference type="Gene3D" id="6.10.250.690">
    <property type="match status" value="1"/>
</dbReference>
<dbReference type="Proteomes" id="UP001169069">
    <property type="component" value="Unassembled WGS sequence"/>
</dbReference>
<evidence type="ECO:0000256" key="5">
    <source>
        <dbReference type="ARBA" id="ARBA00023163"/>
    </source>
</evidence>
<dbReference type="Gene3D" id="3.40.50.2300">
    <property type="match status" value="1"/>
</dbReference>
<evidence type="ECO:0000256" key="2">
    <source>
        <dbReference type="ARBA" id="ARBA00023012"/>
    </source>
</evidence>
<dbReference type="PROSITE" id="PS50110">
    <property type="entry name" value="RESPONSE_REGULATORY"/>
    <property type="match status" value="1"/>
</dbReference>
<evidence type="ECO:0000256" key="6">
    <source>
        <dbReference type="PROSITE-ProRule" id="PRU00169"/>
    </source>
</evidence>
<name>A0ABT7QXN8_9BACT</name>
<proteinExistence type="predicted"/>
<keyword evidence="4 7" id="KW-0238">DNA-binding</keyword>
<evidence type="ECO:0000256" key="4">
    <source>
        <dbReference type="ARBA" id="ARBA00023125"/>
    </source>
</evidence>
<keyword evidence="1 6" id="KW-0597">Phosphoprotein</keyword>
<keyword evidence="2" id="KW-0902">Two-component regulatory system</keyword>
<evidence type="ECO:0000259" key="8">
    <source>
        <dbReference type="PROSITE" id="PS50110"/>
    </source>
</evidence>
<dbReference type="Gene3D" id="1.10.10.10">
    <property type="entry name" value="Winged helix-like DNA-binding domain superfamily/Winged helix DNA-binding domain"/>
    <property type="match status" value="1"/>
</dbReference>
<dbReference type="PANTHER" id="PTHR48111:SF22">
    <property type="entry name" value="REGULATOR OF RPOS"/>
    <property type="match status" value="1"/>
</dbReference>
<feature type="domain" description="OmpR/PhoB-type" evidence="9">
    <location>
        <begin position="124"/>
        <end position="220"/>
    </location>
</feature>